<dbReference type="AlphaFoldDB" id="A0A2D0IM08"/>
<keyword evidence="1" id="KW-0812">Transmembrane</keyword>
<comment type="caution">
    <text evidence="2">The sequence shown here is derived from an EMBL/GenBank/DDBJ whole genome shotgun (WGS) entry which is preliminary data.</text>
</comment>
<protein>
    <submittedName>
        <fullName evidence="2">Uncharacterized protein</fullName>
    </submittedName>
</protein>
<dbReference type="Proteomes" id="UP000225833">
    <property type="component" value="Unassembled WGS sequence"/>
</dbReference>
<dbReference type="EMBL" id="NIBS01000051">
    <property type="protein sequence ID" value="PHM22853.1"/>
    <property type="molecule type" value="Genomic_DNA"/>
</dbReference>
<evidence type="ECO:0000256" key="1">
    <source>
        <dbReference type="SAM" id="Phobius"/>
    </source>
</evidence>
<accession>A0A2D0IM08</accession>
<feature type="transmembrane region" description="Helical" evidence="1">
    <location>
        <begin position="34"/>
        <end position="57"/>
    </location>
</feature>
<evidence type="ECO:0000313" key="2">
    <source>
        <dbReference type="EMBL" id="PHM22853.1"/>
    </source>
</evidence>
<keyword evidence="1" id="KW-1133">Transmembrane helix</keyword>
<name>A0A2D0IM08_XENBU</name>
<organism evidence="2 3">
    <name type="scientific">Xenorhabdus budapestensis</name>
    <dbReference type="NCBI Taxonomy" id="290110"/>
    <lineage>
        <taxon>Bacteria</taxon>
        <taxon>Pseudomonadati</taxon>
        <taxon>Pseudomonadota</taxon>
        <taxon>Gammaproteobacteria</taxon>
        <taxon>Enterobacterales</taxon>
        <taxon>Morganellaceae</taxon>
        <taxon>Xenorhabdus</taxon>
    </lineage>
</organism>
<proteinExistence type="predicted"/>
<evidence type="ECO:0000313" key="3">
    <source>
        <dbReference type="Proteomes" id="UP000225833"/>
    </source>
</evidence>
<sequence>MEAFILPALLVLLSAILRSFIVNKKSTPSVFGDIALGLPVDLTFVALSVAISSTALIQYWLDNRATLIVGILVVAVFQLGALYKPCKEYIDEDRNWCSFWFWVLNAASTFAVFCFLVIKVVK</sequence>
<feature type="transmembrane region" description="Helical" evidence="1">
    <location>
        <begin position="99"/>
        <end position="118"/>
    </location>
</feature>
<feature type="transmembrane region" description="Helical" evidence="1">
    <location>
        <begin position="64"/>
        <end position="83"/>
    </location>
</feature>
<gene>
    <name evidence="2" type="ORF">Xbud_03713</name>
</gene>
<keyword evidence="1" id="KW-0472">Membrane</keyword>
<reference evidence="2 3" key="1">
    <citation type="journal article" date="2017" name="Nat. Microbiol.">
        <title>Natural product diversity associated with the nematode symbionts Photorhabdus and Xenorhabdus.</title>
        <authorList>
            <person name="Tobias N.J."/>
            <person name="Wolff H."/>
            <person name="Djahanschiri B."/>
            <person name="Grundmann F."/>
            <person name="Kronenwerth M."/>
            <person name="Shi Y.M."/>
            <person name="Simonyi S."/>
            <person name="Grun P."/>
            <person name="Shapiro-Ilan D."/>
            <person name="Pidot S.J."/>
            <person name="Stinear T.P."/>
            <person name="Ebersberger I."/>
            <person name="Bode H.B."/>
        </authorList>
    </citation>
    <scope>NUCLEOTIDE SEQUENCE [LARGE SCALE GENOMIC DNA]</scope>
    <source>
        <strain evidence="2 3">DSM 16342</strain>
    </source>
</reference>